<comment type="similarity">
    <text evidence="7">Belongs to the tumor necrosis factor family.</text>
</comment>
<evidence type="ECO:0000256" key="22">
    <source>
        <dbReference type="ARBA" id="ARBA00023180"/>
    </source>
</evidence>
<gene>
    <name evidence="31" type="ORF">chiPu_0014270</name>
</gene>
<dbReference type="OrthoDB" id="5983780at2759"/>
<keyword evidence="25" id="KW-0968">Cytoplasmic vesicle</keyword>
<dbReference type="GO" id="GO:0005634">
    <property type="term" value="C:nucleus"/>
    <property type="evidence" value="ECO:0007669"/>
    <property type="project" value="UniProtKB-SubCell"/>
</dbReference>
<evidence type="ECO:0000256" key="10">
    <source>
        <dbReference type="ARBA" id="ARBA00022491"/>
    </source>
</evidence>
<accession>A0A401SZG4</accession>
<evidence type="ECO:0000256" key="20">
    <source>
        <dbReference type="ARBA" id="ARBA00023157"/>
    </source>
</evidence>
<comment type="subunit">
    <text evidence="28">Homotrimer. Interacts with ARHGAP9, BAIAP2L1, BTK, CACNB3, CACNB4, CRK, DLG2, DNMBP, DOCK4, EPS8L3, FGR, FYB1, FYN, HCK, ITK, ITSN2, KALRN, LYN, MACC1, MIA, MPP4, MYO15A, NCF1, NCK1, NCK2, NCKIPSD, OSTF1, PIK3R1, PSTPIP1, RIMBP3C, SAMSN1, SH3GL3, SH3PXD2B, SH3PXD2A, SH3RF2, SKAP2, SNX33, SNX9, SORBS3, SPTA1, SRC, SRGAP1, SRGAP2, SRGAP3, TEC, TJP3 and YES1.</text>
</comment>
<evidence type="ECO:0000256" key="5">
    <source>
        <dbReference type="ARBA" id="ARBA00004401"/>
    </source>
</evidence>
<evidence type="ECO:0000256" key="3">
    <source>
        <dbReference type="ARBA" id="ARBA00004227"/>
    </source>
</evidence>
<keyword evidence="18" id="KW-0805">Transcription regulation</keyword>
<evidence type="ECO:0000256" key="14">
    <source>
        <dbReference type="ARBA" id="ARBA00022703"/>
    </source>
</evidence>
<keyword evidence="10" id="KW-0678">Repressor</keyword>
<dbReference type="GO" id="GO:0043123">
    <property type="term" value="P:positive regulation of canonical NF-kappaB signal transduction"/>
    <property type="evidence" value="ECO:0007669"/>
    <property type="project" value="TreeGrafter"/>
</dbReference>
<feature type="transmembrane region" description="Helical" evidence="29">
    <location>
        <begin position="44"/>
        <end position="68"/>
    </location>
</feature>
<dbReference type="InterPro" id="IPR006052">
    <property type="entry name" value="TNF_dom"/>
</dbReference>
<keyword evidence="22" id="KW-0325">Glycoprotein</keyword>
<evidence type="ECO:0000256" key="1">
    <source>
        <dbReference type="ARBA" id="ARBA00003149"/>
    </source>
</evidence>
<keyword evidence="15" id="KW-0832">Ubl conjugation</keyword>
<comment type="function">
    <text evidence="27">Induces FAS-mediated activation of NF-kappa-B, initiating non-apoptotic signaling pathways. Can induce apoptosis but does not appear to be essential for this process.</text>
</comment>
<dbReference type="GO" id="GO:0005164">
    <property type="term" value="F:tumor necrosis factor receptor binding"/>
    <property type="evidence" value="ECO:0007669"/>
    <property type="project" value="InterPro"/>
</dbReference>
<evidence type="ECO:0000256" key="15">
    <source>
        <dbReference type="ARBA" id="ARBA00022843"/>
    </source>
</evidence>
<name>A0A401SZG4_CHIPU</name>
<evidence type="ECO:0000256" key="24">
    <source>
        <dbReference type="ARBA" id="ARBA00023242"/>
    </source>
</evidence>
<evidence type="ECO:0000256" key="7">
    <source>
        <dbReference type="ARBA" id="ARBA00008670"/>
    </source>
</evidence>
<comment type="caution">
    <text evidence="31">The sequence shown here is derived from an EMBL/GenBank/DDBJ whole genome shotgun (WGS) entry which is preliminary data.</text>
</comment>
<sequence>MQQNYLYPQVYMVDGNPNLNPYVPAPTWTLPTMKKRRKLDWKSMGIIVLLNLVLLILAGLALGTVYVLELRKEIHEIRQGNREQAPTAEKIIGAKNISKPAKDFSVAAHLTGDSITAGSNPLIWDDRRGHAFTRGVLYKDRGLVVNETGVFFVYSKVYFRSHTCSKKDLEHIVFKRTDRYHKDMILMETKKTNYCSETGREWATNSYQAGIIRLSKGESVYVNVSDSRLVNFDETKTFFGLYKL</sequence>
<reference evidence="31 32" key="1">
    <citation type="journal article" date="2018" name="Nat. Ecol. Evol.">
        <title>Shark genomes provide insights into elasmobranch evolution and the origin of vertebrates.</title>
        <authorList>
            <person name="Hara Y"/>
            <person name="Yamaguchi K"/>
            <person name="Onimaru K"/>
            <person name="Kadota M"/>
            <person name="Koyanagi M"/>
            <person name="Keeley SD"/>
            <person name="Tatsumi K"/>
            <person name="Tanaka K"/>
            <person name="Motone F"/>
            <person name="Kageyama Y"/>
            <person name="Nozu R"/>
            <person name="Adachi N"/>
            <person name="Nishimura O"/>
            <person name="Nakagawa R"/>
            <person name="Tanegashima C"/>
            <person name="Kiyatake I"/>
            <person name="Matsumoto R"/>
            <person name="Murakumo K"/>
            <person name="Nishida K"/>
            <person name="Terakita A"/>
            <person name="Kuratani S"/>
            <person name="Sato K"/>
            <person name="Hyodo S Kuraku.S."/>
        </authorList>
    </citation>
    <scope>NUCLEOTIDE SEQUENCE [LARGE SCALE GENOMIC DNA]</scope>
</reference>
<evidence type="ECO:0000256" key="17">
    <source>
        <dbReference type="ARBA" id="ARBA00022989"/>
    </source>
</evidence>
<dbReference type="Gene3D" id="2.60.120.40">
    <property type="match status" value="1"/>
</dbReference>
<evidence type="ECO:0000256" key="12">
    <source>
        <dbReference type="ARBA" id="ARBA00022525"/>
    </source>
</evidence>
<keyword evidence="19 29" id="KW-0472">Membrane</keyword>
<dbReference type="Proteomes" id="UP000287033">
    <property type="component" value="Unassembled WGS sequence"/>
</dbReference>
<dbReference type="GO" id="GO:0060205">
    <property type="term" value="C:cytoplasmic vesicle lumen"/>
    <property type="evidence" value="ECO:0007669"/>
    <property type="project" value="UniProtKB-SubCell"/>
</dbReference>
<evidence type="ECO:0000256" key="11">
    <source>
        <dbReference type="ARBA" id="ARBA00022514"/>
    </source>
</evidence>
<evidence type="ECO:0000256" key="28">
    <source>
        <dbReference type="ARBA" id="ARBA00047144"/>
    </source>
</evidence>
<evidence type="ECO:0000256" key="23">
    <source>
        <dbReference type="ARBA" id="ARBA00023228"/>
    </source>
</evidence>
<keyword evidence="20" id="KW-1015">Disulfide bond</keyword>
<evidence type="ECO:0000256" key="26">
    <source>
        <dbReference type="ARBA" id="ARBA00030913"/>
    </source>
</evidence>
<dbReference type="PROSITE" id="PS50049">
    <property type="entry name" value="THD_2"/>
    <property type="match status" value="1"/>
</dbReference>
<evidence type="ECO:0000256" key="9">
    <source>
        <dbReference type="ARBA" id="ARBA00022475"/>
    </source>
</evidence>
<evidence type="ECO:0000256" key="2">
    <source>
        <dbReference type="ARBA" id="ARBA00004123"/>
    </source>
</evidence>
<comment type="function">
    <text evidence="1">Cytoplasmic form induces gene transcription inhibition.</text>
</comment>
<evidence type="ECO:0000256" key="6">
    <source>
        <dbReference type="ARBA" id="ARBA00004613"/>
    </source>
</evidence>
<dbReference type="GO" id="GO:0006955">
    <property type="term" value="P:immune response"/>
    <property type="evidence" value="ECO:0007669"/>
    <property type="project" value="InterPro"/>
</dbReference>
<keyword evidence="23" id="KW-0458">Lysosome</keyword>
<comment type="subcellular location">
    <subcellularLocation>
        <location evidence="5">Cell membrane</location>
        <topology evidence="5">Single-pass type II membrane protein</topology>
    </subcellularLocation>
    <subcellularLocation>
        <location evidence="4">Cytoplasmic vesicle lumen</location>
    </subcellularLocation>
    <subcellularLocation>
        <location evidence="3">Lysosome lumen</location>
    </subcellularLocation>
    <subcellularLocation>
        <location evidence="2">Nucleus</location>
    </subcellularLocation>
    <subcellularLocation>
        <location evidence="6">Secreted</location>
    </subcellularLocation>
</comment>
<keyword evidence="24" id="KW-0539">Nucleus</keyword>
<evidence type="ECO:0000256" key="13">
    <source>
        <dbReference type="ARBA" id="ARBA00022692"/>
    </source>
</evidence>
<dbReference type="AlphaFoldDB" id="A0A401SZG4"/>
<dbReference type="CDD" id="cd00184">
    <property type="entry name" value="TNF"/>
    <property type="match status" value="1"/>
</dbReference>
<dbReference type="STRING" id="137246.A0A401SZG4"/>
<feature type="domain" description="THD" evidence="30">
    <location>
        <begin position="106"/>
        <end position="244"/>
    </location>
</feature>
<keyword evidence="17 29" id="KW-1133">Transmembrane helix</keyword>
<dbReference type="GO" id="GO:0005615">
    <property type="term" value="C:extracellular space"/>
    <property type="evidence" value="ECO:0007669"/>
    <property type="project" value="UniProtKB-KW"/>
</dbReference>
<protein>
    <recommendedName>
        <fullName evidence="8">Tumor necrosis factor ligand superfamily member 6</fullName>
    </recommendedName>
    <alternativeName>
        <fullName evidence="26">Fas antigen ligand</fullName>
    </alternativeName>
</protein>
<proteinExistence type="inferred from homology"/>
<evidence type="ECO:0000313" key="32">
    <source>
        <dbReference type="Proteomes" id="UP000287033"/>
    </source>
</evidence>
<evidence type="ECO:0000259" key="30">
    <source>
        <dbReference type="PROSITE" id="PS50049"/>
    </source>
</evidence>
<organism evidence="31 32">
    <name type="scientific">Chiloscyllium punctatum</name>
    <name type="common">Brownbanded bambooshark</name>
    <name type="synonym">Hemiscyllium punctatum</name>
    <dbReference type="NCBI Taxonomy" id="137246"/>
    <lineage>
        <taxon>Eukaryota</taxon>
        <taxon>Metazoa</taxon>
        <taxon>Chordata</taxon>
        <taxon>Craniata</taxon>
        <taxon>Vertebrata</taxon>
        <taxon>Chondrichthyes</taxon>
        <taxon>Elasmobranchii</taxon>
        <taxon>Galeomorphii</taxon>
        <taxon>Galeoidea</taxon>
        <taxon>Orectolobiformes</taxon>
        <taxon>Hemiscylliidae</taxon>
        <taxon>Chiloscyllium</taxon>
    </lineage>
</organism>
<keyword evidence="32" id="KW-1185">Reference proteome</keyword>
<evidence type="ECO:0000256" key="16">
    <source>
        <dbReference type="ARBA" id="ARBA00022968"/>
    </source>
</evidence>
<dbReference type="InterPro" id="IPR008983">
    <property type="entry name" value="Tumour_necrosis_fac-like_dom"/>
</dbReference>
<evidence type="ECO:0000256" key="25">
    <source>
        <dbReference type="ARBA" id="ARBA00023329"/>
    </source>
</evidence>
<dbReference type="PANTHER" id="PTHR11471:SF33">
    <property type="entry name" value="TUMOR NECROSIS FACTOR LIGAND SUPERFAMILY MEMBER 6"/>
    <property type="match status" value="1"/>
</dbReference>
<dbReference type="InterPro" id="IPR028326">
    <property type="entry name" value="FASL"/>
</dbReference>
<dbReference type="PRINTS" id="PR01681">
    <property type="entry name" value="FASLIGAND"/>
</dbReference>
<keyword evidence="16" id="KW-0735">Signal-anchor</keyword>
<evidence type="ECO:0000256" key="18">
    <source>
        <dbReference type="ARBA" id="ARBA00023015"/>
    </source>
</evidence>
<keyword evidence="21" id="KW-0804">Transcription</keyword>
<evidence type="ECO:0000256" key="21">
    <source>
        <dbReference type="ARBA" id="ARBA00023163"/>
    </source>
</evidence>
<dbReference type="Pfam" id="PF00229">
    <property type="entry name" value="TNF"/>
    <property type="match status" value="1"/>
</dbReference>
<evidence type="ECO:0000256" key="29">
    <source>
        <dbReference type="SAM" id="Phobius"/>
    </source>
</evidence>
<keyword evidence="11" id="KW-0202">Cytokine</keyword>
<dbReference type="GO" id="GO:0008625">
    <property type="term" value="P:extrinsic apoptotic signaling pathway via death domain receptors"/>
    <property type="evidence" value="ECO:0007669"/>
    <property type="project" value="TreeGrafter"/>
</dbReference>
<evidence type="ECO:0000313" key="31">
    <source>
        <dbReference type="EMBL" id="GCC35782.1"/>
    </source>
</evidence>
<evidence type="ECO:0000256" key="19">
    <source>
        <dbReference type="ARBA" id="ARBA00023136"/>
    </source>
</evidence>
<evidence type="ECO:0000256" key="27">
    <source>
        <dbReference type="ARBA" id="ARBA00045660"/>
    </source>
</evidence>
<dbReference type="SMART" id="SM00207">
    <property type="entry name" value="TNF"/>
    <property type="match status" value="1"/>
</dbReference>
<dbReference type="EMBL" id="BEZZ01000743">
    <property type="protein sequence ID" value="GCC35782.1"/>
    <property type="molecule type" value="Genomic_DNA"/>
</dbReference>
<evidence type="ECO:0000256" key="8">
    <source>
        <dbReference type="ARBA" id="ARBA00018020"/>
    </source>
</evidence>
<dbReference type="FunFam" id="2.60.120.40:FF:000017">
    <property type="entry name" value="Tumor necrosis factor ligand superfamily member 6"/>
    <property type="match status" value="1"/>
</dbReference>
<keyword evidence="14" id="KW-0053">Apoptosis</keyword>
<keyword evidence="12" id="KW-0964">Secreted</keyword>
<dbReference type="PANTHER" id="PTHR11471">
    <property type="entry name" value="TUMOR NECROSIS FACTOR FAMILY MEMBER"/>
    <property type="match status" value="1"/>
</dbReference>
<dbReference type="GO" id="GO:0005886">
    <property type="term" value="C:plasma membrane"/>
    <property type="evidence" value="ECO:0007669"/>
    <property type="project" value="UniProtKB-SubCell"/>
</dbReference>
<dbReference type="OMA" id="MACTVNF"/>
<dbReference type="GO" id="GO:0005125">
    <property type="term" value="F:cytokine activity"/>
    <property type="evidence" value="ECO:0007669"/>
    <property type="project" value="UniProtKB-KW"/>
</dbReference>
<keyword evidence="13 29" id="KW-0812">Transmembrane</keyword>
<keyword evidence="9" id="KW-1003">Cell membrane</keyword>
<evidence type="ECO:0000256" key="4">
    <source>
        <dbReference type="ARBA" id="ARBA00004321"/>
    </source>
</evidence>
<dbReference type="SUPFAM" id="SSF49842">
    <property type="entry name" value="TNF-like"/>
    <property type="match status" value="1"/>
</dbReference>
<dbReference type="GO" id="GO:0043202">
    <property type="term" value="C:lysosomal lumen"/>
    <property type="evidence" value="ECO:0007669"/>
    <property type="project" value="UniProtKB-SubCell"/>
</dbReference>